<sequence length="1311" mass="149377">MVDVVVGCAANLIAKIGEKLIVETGRHLGYVLYYKNYIQSLKKEVEKLIVKSEGIKLEVEEAVRNGEIIAPEVEQWFSSLNVIYEESTRFLEYEVQENKGILNGRFPNIKKRYILSKKAKKKTEKVATLKAEALINKISYPAPPLAVGDRSAGDFRNFESRMPTINQLMQLLKDDTRQIISICGMGGSGKTTMVNEVARRVKGDKLFDEILLAVVSKEHDLMKVQEDLAKWLGLRFKTTTSEGRANELWKRLLQTKKGNLVILDDVWKHIDLKNIGIPIGKEYKTCKVLLTSRSEDACKAIGSQEILKLDVLTQSEAWSLLADMVGDNSLHDPDLRETASEVAKRCGGLPIAIVCLGRALKDKRKEVWNDTLLKLKRSIVPSNIEGMKEEVYQSLQASYDLLGDEESKKLFLLCCLYPEYANVPLEALVRCGIGLNFFQGIDLLMQARDRVYALTDKLRSRFLLLSGDRKSTVKVHNVVRAVGISVASRLESNTGQFSAVVIHEEKWPRGMTYGHYNAVSVVSHELSELPSRGLNFQNLELLQVACPKLSVEHLNTMFERMEKVRVVELWNMSLLSLSTLLFSLPRDIFALCMDCKMENIGDIMTGEFLNLEILSFGNCDIRELPMEIGKLTNLRLLDMSGCRWLDRISPGVISSLSQLEELDTGSKWWGDEKEGDASITELESLTSLIYLGIRIKSLKLLPKNSLFIGKLQRYVISVGVDLEKRRSFNNRMLLLKLEITDTHLGGGIEKLLRNNTEKVFLSGDGLKIALKELDPSGFQLVKNLTVESCKSEGTEYLSDYSYTSNGGCVFSNLEKLRIDKIWHLKGILRHDEKGLPTGSFSKLRKIHLSVLPEMTHLFTHSVAQNLVHLERLHIEYCTNMQQVIFNPTPWESTIENKVVFPKLTELILNDVVSLICFSQGISLQVEFPQLKLLKLEYLQNFHTFCHEGISLSFKGNHRGANLQSLVDHKVEFSSLAELTITSINNIKEVWCGHLPNLVHLQGLYIQFCHMMEQVISVQRPSVTTMDERIVFLKLKEVILFGLNRLTFFCRGIDHIEFPQLRVLRLRWLTHFRNFCPEETTDRTSSLFNDKVSFPCLETLEVSELDSVAELWSSELPTSQFGKLRYLRVEKCHKLVNIFPSDLQTIFPSLEKLEVEKCDSLEQVWGSTEEHITMLKSVFVHECPMLRNLCSFYTFKGLSNLQILNISSCKMMEEVVGDEHKFGKMKEVLSLNKLEEVKLASIPNLSYFTNNKCDMELPELTQVNIKFCPEMYIFSDGLVNTPKLKSVVVDDVKSWFGDLNTTMQHRYSSWQY</sequence>
<evidence type="ECO:0000313" key="2">
    <source>
        <dbReference type="Proteomes" id="UP001055811"/>
    </source>
</evidence>
<comment type="caution">
    <text evidence="1">The sequence shown here is derived from an EMBL/GenBank/DDBJ whole genome shotgun (WGS) entry which is preliminary data.</text>
</comment>
<dbReference type="Proteomes" id="UP001055811">
    <property type="component" value="Linkage Group LG05"/>
</dbReference>
<protein>
    <submittedName>
        <fullName evidence="1">Uncharacterized protein</fullName>
    </submittedName>
</protein>
<evidence type="ECO:0000313" key="1">
    <source>
        <dbReference type="EMBL" id="KAI3739065.1"/>
    </source>
</evidence>
<keyword evidence="2" id="KW-1185">Reference proteome</keyword>
<dbReference type="EMBL" id="CM042013">
    <property type="protein sequence ID" value="KAI3739065.1"/>
    <property type="molecule type" value="Genomic_DNA"/>
</dbReference>
<reference evidence="2" key="1">
    <citation type="journal article" date="2022" name="Mol. Ecol. Resour.">
        <title>The genomes of chicory, endive, great burdock and yacon provide insights into Asteraceae palaeo-polyploidization history and plant inulin production.</title>
        <authorList>
            <person name="Fan W."/>
            <person name="Wang S."/>
            <person name="Wang H."/>
            <person name="Wang A."/>
            <person name="Jiang F."/>
            <person name="Liu H."/>
            <person name="Zhao H."/>
            <person name="Xu D."/>
            <person name="Zhang Y."/>
        </authorList>
    </citation>
    <scope>NUCLEOTIDE SEQUENCE [LARGE SCALE GENOMIC DNA]</scope>
    <source>
        <strain evidence="2">cv. Punajuju</strain>
    </source>
</reference>
<accession>A0ACB9CXP7</accession>
<gene>
    <name evidence="1" type="ORF">L2E82_29441</name>
</gene>
<name>A0ACB9CXP7_CICIN</name>
<reference evidence="1 2" key="2">
    <citation type="journal article" date="2022" name="Mol. Ecol. Resour.">
        <title>The genomes of chicory, endive, great burdock and yacon provide insights into Asteraceae paleo-polyploidization history and plant inulin production.</title>
        <authorList>
            <person name="Fan W."/>
            <person name="Wang S."/>
            <person name="Wang H."/>
            <person name="Wang A."/>
            <person name="Jiang F."/>
            <person name="Liu H."/>
            <person name="Zhao H."/>
            <person name="Xu D."/>
            <person name="Zhang Y."/>
        </authorList>
    </citation>
    <scope>NUCLEOTIDE SEQUENCE [LARGE SCALE GENOMIC DNA]</scope>
    <source>
        <strain evidence="2">cv. Punajuju</strain>
        <tissue evidence="1">Leaves</tissue>
    </source>
</reference>
<proteinExistence type="predicted"/>
<organism evidence="1 2">
    <name type="scientific">Cichorium intybus</name>
    <name type="common">Chicory</name>
    <dbReference type="NCBI Taxonomy" id="13427"/>
    <lineage>
        <taxon>Eukaryota</taxon>
        <taxon>Viridiplantae</taxon>
        <taxon>Streptophyta</taxon>
        <taxon>Embryophyta</taxon>
        <taxon>Tracheophyta</taxon>
        <taxon>Spermatophyta</taxon>
        <taxon>Magnoliopsida</taxon>
        <taxon>eudicotyledons</taxon>
        <taxon>Gunneridae</taxon>
        <taxon>Pentapetalae</taxon>
        <taxon>asterids</taxon>
        <taxon>campanulids</taxon>
        <taxon>Asterales</taxon>
        <taxon>Asteraceae</taxon>
        <taxon>Cichorioideae</taxon>
        <taxon>Cichorieae</taxon>
        <taxon>Cichoriinae</taxon>
        <taxon>Cichorium</taxon>
    </lineage>
</organism>